<reference evidence="2 3" key="2">
    <citation type="submission" date="2023-11" db="EMBL/GenBank/DDBJ databases">
        <authorList>
            <person name="Lara A.C."/>
            <person name="Chronakova A."/>
        </authorList>
    </citation>
    <scope>NUCLEOTIDE SEQUENCE [LARGE SCALE GENOMIC DNA]</scope>
    <source>
        <strain evidence="2 3">BCCO 10_0856</strain>
    </source>
</reference>
<reference evidence="2 3" key="1">
    <citation type="submission" date="2023-11" db="EMBL/GenBank/DDBJ databases">
        <title>Lentzea sokolovensis, sp. nov., Lentzea kristufkii, sp. nov., and Lentzea miocenensis, sp. nov., rare actinobacteria from Sokolov Coal Basin, Miocene lacustrine sediment, Czech Republic.</title>
        <authorList>
            <person name="Lara A."/>
            <person name="Kotroba L."/>
            <person name="Nouioui I."/>
            <person name="Neumann-Schaal M."/>
            <person name="Mast Y."/>
            <person name="Chronakova A."/>
        </authorList>
    </citation>
    <scope>NUCLEOTIDE SEQUENCE [LARGE SCALE GENOMIC DNA]</scope>
    <source>
        <strain evidence="2 3">BCCO 10_0856</strain>
    </source>
</reference>
<feature type="domain" description="DUF397" evidence="1">
    <location>
        <begin position="8"/>
        <end position="59"/>
    </location>
</feature>
<dbReference type="InterPro" id="IPR007278">
    <property type="entry name" value="DUF397"/>
</dbReference>
<keyword evidence="3" id="KW-1185">Reference proteome</keyword>
<dbReference type="Pfam" id="PF04149">
    <property type="entry name" value="DUF397"/>
    <property type="match status" value="1"/>
</dbReference>
<evidence type="ECO:0000313" key="2">
    <source>
        <dbReference type="EMBL" id="MDX8036916.1"/>
    </source>
</evidence>
<evidence type="ECO:0000259" key="1">
    <source>
        <dbReference type="Pfam" id="PF04149"/>
    </source>
</evidence>
<dbReference type="RefSeq" id="WP_319971912.1">
    <property type="nucleotide sequence ID" value="NZ_JAXAVW010000051.1"/>
</dbReference>
<proteinExistence type="predicted"/>
<organism evidence="2 3">
    <name type="scientific">Lentzea miocenica</name>
    <dbReference type="NCBI Taxonomy" id="3095431"/>
    <lineage>
        <taxon>Bacteria</taxon>
        <taxon>Bacillati</taxon>
        <taxon>Actinomycetota</taxon>
        <taxon>Actinomycetes</taxon>
        <taxon>Pseudonocardiales</taxon>
        <taxon>Pseudonocardiaceae</taxon>
        <taxon>Lentzea</taxon>
    </lineage>
</organism>
<protein>
    <submittedName>
        <fullName evidence="2">DUF397 domain-containing protein</fullName>
    </submittedName>
</protein>
<name>A0ABU4TFF7_9PSEU</name>
<accession>A0ABU4TFF7</accession>
<sequence length="73" mass="7832">MEGDLYRFKKSTYSDNGSGGCVGVALAGGGVRIRDEKDPLGDQLVFGASAWGELLAQLKTMPWPTSIVRKSNQ</sequence>
<dbReference type="EMBL" id="JAXAVW010000051">
    <property type="protein sequence ID" value="MDX8036916.1"/>
    <property type="molecule type" value="Genomic_DNA"/>
</dbReference>
<comment type="caution">
    <text evidence="2">The sequence shown here is derived from an EMBL/GenBank/DDBJ whole genome shotgun (WGS) entry which is preliminary data.</text>
</comment>
<gene>
    <name evidence="2" type="ORF">SK803_42540</name>
</gene>
<dbReference type="Proteomes" id="UP001285521">
    <property type="component" value="Unassembled WGS sequence"/>
</dbReference>
<evidence type="ECO:0000313" key="3">
    <source>
        <dbReference type="Proteomes" id="UP001285521"/>
    </source>
</evidence>